<dbReference type="InterPro" id="IPR015915">
    <property type="entry name" value="Kelch-typ_b-propeller"/>
</dbReference>
<dbReference type="AlphaFoldDB" id="A0A9N8WG00"/>
<proteinExistence type="predicted"/>
<reference evidence="3" key="1">
    <citation type="submission" date="2021-06" db="EMBL/GenBank/DDBJ databases">
        <authorList>
            <person name="Kallberg Y."/>
            <person name="Tangrot J."/>
            <person name="Rosling A."/>
        </authorList>
    </citation>
    <scope>NUCLEOTIDE SEQUENCE</scope>
    <source>
        <strain evidence="3">FL130A</strain>
    </source>
</reference>
<feature type="region of interest" description="Disordered" evidence="1">
    <location>
        <begin position="448"/>
        <end position="479"/>
    </location>
</feature>
<evidence type="ECO:0000256" key="1">
    <source>
        <dbReference type="SAM" id="MobiDB-lite"/>
    </source>
</evidence>
<keyword evidence="4" id="KW-1185">Reference proteome</keyword>
<name>A0A9N8WG00_9GLOM</name>
<feature type="region of interest" description="Disordered" evidence="1">
    <location>
        <begin position="539"/>
        <end position="572"/>
    </location>
</feature>
<dbReference type="InterPro" id="IPR011043">
    <property type="entry name" value="Gal_Oxase/kelch_b-propeller"/>
</dbReference>
<dbReference type="PANTHER" id="PTHR23244">
    <property type="entry name" value="KELCH REPEAT DOMAIN"/>
    <property type="match status" value="1"/>
</dbReference>
<dbReference type="SUPFAM" id="SSF117281">
    <property type="entry name" value="Kelch motif"/>
    <property type="match status" value="1"/>
</dbReference>
<dbReference type="SUPFAM" id="SSF50965">
    <property type="entry name" value="Galactose oxidase, central domain"/>
    <property type="match status" value="1"/>
</dbReference>
<dbReference type="Proteomes" id="UP000789508">
    <property type="component" value="Unassembled WGS sequence"/>
</dbReference>
<feature type="compositionally biased region" description="Polar residues" evidence="1">
    <location>
        <begin position="448"/>
        <end position="478"/>
    </location>
</feature>
<feature type="compositionally biased region" description="Polar residues" evidence="1">
    <location>
        <begin position="539"/>
        <end position="565"/>
    </location>
</feature>
<dbReference type="OrthoDB" id="2409526at2759"/>
<keyword evidence="2" id="KW-1133">Transmembrane helix</keyword>
<evidence type="ECO:0000313" key="3">
    <source>
        <dbReference type="EMBL" id="CAG8488630.1"/>
    </source>
</evidence>
<comment type="caution">
    <text evidence="3">The sequence shown here is derived from an EMBL/GenBank/DDBJ whole genome shotgun (WGS) entry which is preliminary data.</text>
</comment>
<keyword evidence="2" id="KW-0472">Membrane</keyword>
<feature type="region of interest" description="Disordered" evidence="1">
    <location>
        <begin position="378"/>
        <end position="407"/>
    </location>
</feature>
<protein>
    <submittedName>
        <fullName evidence="3">7283_t:CDS:1</fullName>
    </submittedName>
</protein>
<dbReference type="EMBL" id="CAJVPS010000474">
    <property type="protein sequence ID" value="CAG8488630.1"/>
    <property type="molecule type" value="Genomic_DNA"/>
</dbReference>
<evidence type="ECO:0000313" key="4">
    <source>
        <dbReference type="Proteomes" id="UP000789508"/>
    </source>
</evidence>
<accession>A0A9N8WG00</accession>
<organism evidence="3 4">
    <name type="scientific">Ambispora leptoticha</name>
    <dbReference type="NCBI Taxonomy" id="144679"/>
    <lineage>
        <taxon>Eukaryota</taxon>
        <taxon>Fungi</taxon>
        <taxon>Fungi incertae sedis</taxon>
        <taxon>Mucoromycota</taxon>
        <taxon>Glomeromycotina</taxon>
        <taxon>Glomeromycetes</taxon>
        <taxon>Archaeosporales</taxon>
        <taxon>Ambisporaceae</taxon>
        <taxon>Ambispora</taxon>
    </lineage>
</organism>
<sequence length="572" mass="62510">MKNMAQAQPTSAISSTAWSPVGRYGHCSVTYKNQFYVFGGWDNNTDQNGANISPYYFFSTALPISSSNPTWTLLPTGNSTSVGSAACVVTPSGYLLILGGIISLNYTDDKVSTQVYDLNKNIWVDWRNLMQDRYPGYGISPRAALITSDYIAVYSGNTGVNEDGQRLPVQFIYFLNITTTGAWTWSEAKKNSSIDAPISRIIATTKGDVFLFGGYFPYQSGDNSGYSNRFYISNRKNQWVSPDATFPFGVRDGALGILENMMYLVAYVNDTNYPGVNVLPLDLTTLTFGSTLNFPGMTGRVGASYAQFDGSDSVVAFGGCTLTQDGVQLCNTPLNTIQVFNMTTKNWTFEHAIITNSISSNNNNFTIPLVNGINLNAENDDSDNTIKNEPPSPDPSNSDSNSGANSATRKPTWLIVLISCIVTAIFFSIIFAGLWYLRNKMLGPRTSFEITQPPTSSPTHNSQNTTSVERSFPSTRMNSSVAAYSSTATSIRNNADESLYRTSDPPKSETEIVSVAGPNLSESPLRQSATTLSKLFDSWDQTTQDSRPNANSGRSGNNYTENPRSYTYGVPF</sequence>
<keyword evidence="2" id="KW-0812">Transmembrane</keyword>
<evidence type="ECO:0000256" key="2">
    <source>
        <dbReference type="SAM" id="Phobius"/>
    </source>
</evidence>
<dbReference type="InterPro" id="IPR006652">
    <property type="entry name" value="Kelch_1"/>
</dbReference>
<dbReference type="Pfam" id="PF01344">
    <property type="entry name" value="Kelch_1"/>
    <property type="match status" value="1"/>
</dbReference>
<gene>
    <name evidence="3" type="ORF">ALEPTO_LOCUS2862</name>
</gene>
<feature type="transmembrane region" description="Helical" evidence="2">
    <location>
        <begin position="413"/>
        <end position="437"/>
    </location>
</feature>
<dbReference type="Gene3D" id="2.120.10.80">
    <property type="entry name" value="Kelch-type beta propeller"/>
    <property type="match status" value="2"/>
</dbReference>